<dbReference type="KEGG" id="nnv:QNH39_13620"/>
<proteinExistence type="predicted"/>
<organism evidence="2 3">
    <name type="scientific">Neobacillus novalis</name>
    <dbReference type="NCBI Taxonomy" id="220687"/>
    <lineage>
        <taxon>Bacteria</taxon>
        <taxon>Bacillati</taxon>
        <taxon>Bacillota</taxon>
        <taxon>Bacilli</taxon>
        <taxon>Bacillales</taxon>
        <taxon>Bacillaceae</taxon>
        <taxon>Neobacillus</taxon>
    </lineage>
</organism>
<dbReference type="Pfam" id="PF13380">
    <property type="entry name" value="CoA_binding_2"/>
    <property type="match status" value="1"/>
</dbReference>
<dbReference type="PANTHER" id="PTHR33303">
    <property type="entry name" value="CYTOPLASMIC PROTEIN-RELATED"/>
    <property type="match status" value="1"/>
</dbReference>
<dbReference type="SUPFAM" id="SSF51735">
    <property type="entry name" value="NAD(P)-binding Rossmann-fold domains"/>
    <property type="match status" value="1"/>
</dbReference>
<evidence type="ECO:0000313" key="3">
    <source>
        <dbReference type="Proteomes" id="UP001178288"/>
    </source>
</evidence>
<dbReference type="EMBL" id="CP126114">
    <property type="protein sequence ID" value="WHY88805.1"/>
    <property type="molecule type" value="Genomic_DNA"/>
</dbReference>
<dbReference type="PANTHER" id="PTHR33303:SF2">
    <property type="entry name" value="COA-BINDING DOMAIN-CONTAINING PROTEIN"/>
    <property type="match status" value="1"/>
</dbReference>
<dbReference type="Gene3D" id="3.40.50.720">
    <property type="entry name" value="NAD(P)-binding Rossmann-like Domain"/>
    <property type="match status" value="1"/>
</dbReference>
<dbReference type="Proteomes" id="UP001178288">
    <property type="component" value="Chromosome"/>
</dbReference>
<dbReference type="RefSeq" id="WP_066087278.1">
    <property type="nucleotide sequence ID" value="NZ_CP126114.1"/>
</dbReference>
<dbReference type="SMART" id="SM00881">
    <property type="entry name" value="CoA_binding"/>
    <property type="match status" value="1"/>
</dbReference>
<reference evidence="2" key="1">
    <citation type="submission" date="2023-05" db="EMBL/GenBank/DDBJ databases">
        <title>Comparative genomics of Bacillaceae isolates and their secondary metabolite potential.</title>
        <authorList>
            <person name="Song L."/>
            <person name="Nielsen L.J."/>
            <person name="Mohite O."/>
            <person name="Xu X."/>
            <person name="Weber T."/>
            <person name="Kovacs A.T."/>
        </authorList>
    </citation>
    <scope>NUCLEOTIDE SEQUENCE</scope>
    <source>
        <strain evidence="2">XLM17</strain>
    </source>
</reference>
<feature type="domain" description="CoA-binding" evidence="1">
    <location>
        <begin position="14"/>
        <end position="107"/>
    </location>
</feature>
<keyword evidence="3" id="KW-1185">Reference proteome</keyword>
<dbReference type="InterPro" id="IPR003781">
    <property type="entry name" value="CoA-bd"/>
</dbReference>
<sequence>MAIENPSREELGAILNKAKRIAVVGLSNNPERTSYQVSAIMQKAGYEIIPVNPTIDEALGVKAVAALTDIEGHVDIVNVFRRSEQLFDVAKEFDKIDADVFWAQLGLANESAYEFLKEKGYTVVMDRCIKVEHSLTR</sequence>
<protein>
    <submittedName>
        <fullName evidence="2">CoA-binding protein</fullName>
    </submittedName>
</protein>
<name>A0AA95MSI8_9BACI</name>
<gene>
    <name evidence="2" type="ORF">QNH39_13620</name>
</gene>
<dbReference type="InterPro" id="IPR036291">
    <property type="entry name" value="NAD(P)-bd_dom_sf"/>
</dbReference>
<dbReference type="AlphaFoldDB" id="A0AA95MSI8"/>
<evidence type="ECO:0000259" key="1">
    <source>
        <dbReference type="SMART" id="SM00881"/>
    </source>
</evidence>
<evidence type="ECO:0000313" key="2">
    <source>
        <dbReference type="EMBL" id="WHY88805.1"/>
    </source>
</evidence>
<accession>A0AA95MSI8</accession>